<feature type="compositionally biased region" description="Acidic residues" evidence="1">
    <location>
        <begin position="1014"/>
        <end position="1032"/>
    </location>
</feature>
<dbReference type="Gene3D" id="3.80.10.10">
    <property type="entry name" value="Ribonuclease Inhibitor"/>
    <property type="match status" value="6"/>
</dbReference>
<evidence type="ECO:0000313" key="3">
    <source>
        <dbReference type="Proteomes" id="UP001470230"/>
    </source>
</evidence>
<accession>A0ABR2JPF6</accession>
<dbReference type="PANTHER" id="PTHR45661">
    <property type="entry name" value="SURFACE ANTIGEN"/>
    <property type="match status" value="1"/>
</dbReference>
<dbReference type="InterPro" id="IPR026906">
    <property type="entry name" value="LRR_5"/>
</dbReference>
<dbReference type="PANTHER" id="PTHR45661:SF3">
    <property type="entry name" value="IG-LIKE DOMAIN-CONTAINING PROTEIN"/>
    <property type="match status" value="1"/>
</dbReference>
<evidence type="ECO:0000313" key="2">
    <source>
        <dbReference type="EMBL" id="KAK8880602.1"/>
    </source>
</evidence>
<evidence type="ECO:0008006" key="4">
    <source>
        <dbReference type="Google" id="ProtNLM"/>
    </source>
</evidence>
<dbReference type="InterPro" id="IPR032675">
    <property type="entry name" value="LRR_dom_sf"/>
</dbReference>
<dbReference type="EMBL" id="JAPFFF010000010">
    <property type="protein sequence ID" value="KAK8880602.1"/>
    <property type="molecule type" value="Genomic_DNA"/>
</dbReference>
<dbReference type="Pfam" id="PF13306">
    <property type="entry name" value="LRR_5"/>
    <property type="match status" value="7"/>
</dbReference>
<dbReference type="Proteomes" id="UP001470230">
    <property type="component" value="Unassembled WGS sequence"/>
</dbReference>
<dbReference type="InterPro" id="IPR053139">
    <property type="entry name" value="Surface_bspA-like"/>
</dbReference>
<comment type="caution">
    <text evidence="2">The sequence shown here is derived from an EMBL/GenBank/DDBJ whole genome shotgun (WGS) entry which is preliminary data.</text>
</comment>
<keyword evidence="3" id="KW-1185">Reference proteome</keyword>
<gene>
    <name evidence="2" type="ORF">M9Y10_003282</name>
</gene>
<evidence type="ECO:0000256" key="1">
    <source>
        <dbReference type="SAM" id="MobiDB-lite"/>
    </source>
</evidence>
<name>A0ABR2JPF6_9EUKA</name>
<organism evidence="2 3">
    <name type="scientific">Tritrichomonas musculus</name>
    <dbReference type="NCBI Taxonomy" id="1915356"/>
    <lineage>
        <taxon>Eukaryota</taxon>
        <taxon>Metamonada</taxon>
        <taxon>Parabasalia</taxon>
        <taxon>Tritrichomonadida</taxon>
        <taxon>Tritrichomonadidae</taxon>
        <taxon>Tritrichomonas</taxon>
    </lineage>
</organism>
<proteinExistence type="predicted"/>
<reference evidence="2 3" key="1">
    <citation type="submission" date="2024-04" db="EMBL/GenBank/DDBJ databases">
        <title>Tritrichomonas musculus Genome.</title>
        <authorList>
            <person name="Alves-Ferreira E."/>
            <person name="Grigg M."/>
            <person name="Lorenzi H."/>
            <person name="Galac M."/>
        </authorList>
    </citation>
    <scope>NUCLEOTIDE SEQUENCE [LARGE SCALE GENOMIC DNA]</scope>
    <source>
        <strain evidence="2 3">EAF2021</strain>
    </source>
</reference>
<protein>
    <recommendedName>
        <fullName evidence="4">Surface antigen BspA-like</fullName>
    </recommendedName>
</protein>
<sequence length="1032" mass="116667">MIILYSPFCYNRILWPVIQQINIPDDSELQVIEEGPFSSSSIKSITIPSSLIRLEDYWIESNKFENFEVHLDVKNKVFKYFEDKIIVGKSNPESDDYDDLIFARKDISKLTIPAYVKRITPYSFRKCKNLSIDFEEKSQLQIIESKAFYKCSIESLTIPASVVSIKDGAFEFADKFVEMNVDINNSQYKKQDGLIIGKTDPKSDEYDVLIFANKNIEKVEVPSTIKRIWPNAFRKSNLTSITIPKSVVEIGDSSFEECDKLEEVKFEDNSELQIIGKSAFSGSSIKTIVIPPNVTEISREAFGFSKLKQIIFSENSKLRSIEQGAFFNTGIKNISIPPNVTNIDSFAFFSCKALKGIVFENKKMNLKSLKFRECNAILLFNNEESINGYPIFDFNLSNRRAIFKGCIMDVDHILIPKSVKRGLLEYAVTEISEKAFENSGTIQTAQFPDDSLLRIIGSSSFASSVIQNITIPASVIEICPFAFNECKHLSKVLFAANSNLSIIGKASFRNTNIESIKIPENVIEIHEEAFSDCRELCSFEFEGKPKMKKIEANFLARDNLNELTIPASVVELKDGWLNRSLVRKIDLAEGNQMYKVFEDKYIIGKTNSESDDYDKIVYTKIELDKIEIPLFISIISGVYSHRVESITIPDHVTVIGSYSFASCFSLKKVEISENSKLRIIGSNAFQNHEIGSIFIPPHVIEIHKQAFKFCQLKQLKFSDDSELKIIHDEAFNYCSIKVVQIPSSVIEIGDGAFECSNLVNVVFPENSNIQIIGKDAFRNNPFEFFIIPQSVTQFDESLFFSCDNLAYIFVNSNLSSHNFANIPKKTQIISHSQLYKNEDDEYYLSFDFNEEEKTAKIKGLNIKKDFVAVPRSVTHNGNEYIVTEICNGAFENSEITIIYFPSDSEVQIIGENSFAKSPIHNILIPSSVTQICDNAFQGCQLKNVIFAQNSKITSIGKNAFANTLVEEIEIPPSAKQISTDAFSGCSSLKNIVFDENSEFKPQQFGVYLDSPQDSSEEESTSQDDNEEESISE</sequence>
<feature type="region of interest" description="Disordered" evidence="1">
    <location>
        <begin position="1004"/>
        <end position="1032"/>
    </location>
</feature>
<dbReference type="SUPFAM" id="SSF52058">
    <property type="entry name" value="L domain-like"/>
    <property type="match status" value="2"/>
</dbReference>